<evidence type="ECO:0000256" key="2">
    <source>
        <dbReference type="SAM" id="SignalP"/>
    </source>
</evidence>
<keyword evidence="2" id="KW-0732">Signal</keyword>
<name>A0A150TQA5_SORCE</name>
<dbReference type="EMBL" id="JEME01001533">
    <property type="protein sequence ID" value="KYG06883.1"/>
    <property type="molecule type" value="Genomic_DNA"/>
</dbReference>
<sequence length="170" mass="17292">MRFGLKLASFAFALAGALASAPSPANAADGAGLFALPPSRPDASARAAMPAPEPPATSRGTFVALLERTMLAAFAPPPAEVRVAPLVSQGGGGGLRLVLPVCEDGCSRYATRGVLLVTPRTPDSPMAWLAAVSNRGGRSPEGPPGLAALREEARSARAKVPQEEESALPE</sequence>
<evidence type="ECO:0000256" key="1">
    <source>
        <dbReference type="SAM" id="MobiDB-lite"/>
    </source>
</evidence>
<dbReference type="Proteomes" id="UP000075502">
    <property type="component" value="Unassembled WGS sequence"/>
</dbReference>
<evidence type="ECO:0000313" key="4">
    <source>
        <dbReference type="Proteomes" id="UP000075502"/>
    </source>
</evidence>
<dbReference type="AlphaFoldDB" id="A0A150TQA5"/>
<feature type="region of interest" description="Disordered" evidence="1">
    <location>
        <begin position="133"/>
        <end position="170"/>
    </location>
</feature>
<accession>A0A150TQA5</accession>
<protein>
    <recommendedName>
        <fullName evidence="5">Secreted protein</fullName>
    </recommendedName>
</protein>
<proteinExistence type="predicted"/>
<evidence type="ECO:0008006" key="5">
    <source>
        <dbReference type="Google" id="ProtNLM"/>
    </source>
</evidence>
<evidence type="ECO:0000313" key="3">
    <source>
        <dbReference type="EMBL" id="KYG06883.1"/>
    </source>
</evidence>
<feature type="signal peptide" evidence="2">
    <location>
        <begin position="1"/>
        <end position="27"/>
    </location>
</feature>
<comment type="caution">
    <text evidence="3">The sequence shown here is derived from an EMBL/GenBank/DDBJ whole genome shotgun (WGS) entry which is preliminary data.</text>
</comment>
<reference evidence="3 4" key="1">
    <citation type="submission" date="2014-02" db="EMBL/GenBank/DDBJ databases">
        <title>The small core and large imbalanced accessory genome model reveals a collaborative survival strategy of Sorangium cellulosum strains in nature.</title>
        <authorList>
            <person name="Han K."/>
            <person name="Peng R."/>
            <person name="Blom J."/>
            <person name="Li Y.-Z."/>
        </authorList>
    </citation>
    <scope>NUCLEOTIDE SEQUENCE [LARGE SCALE GENOMIC DNA]</scope>
    <source>
        <strain evidence="3 4">So0007-03</strain>
    </source>
</reference>
<gene>
    <name evidence="3" type="ORF">BE21_02985</name>
</gene>
<feature type="chain" id="PRO_5007570015" description="Secreted protein" evidence="2">
    <location>
        <begin position="28"/>
        <end position="170"/>
    </location>
</feature>
<organism evidence="3 4">
    <name type="scientific">Sorangium cellulosum</name>
    <name type="common">Polyangium cellulosum</name>
    <dbReference type="NCBI Taxonomy" id="56"/>
    <lineage>
        <taxon>Bacteria</taxon>
        <taxon>Pseudomonadati</taxon>
        <taxon>Myxococcota</taxon>
        <taxon>Polyangia</taxon>
        <taxon>Polyangiales</taxon>
        <taxon>Polyangiaceae</taxon>
        <taxon>Sorangium</taxon>
    </lineage>
</organism>